<dbReference type="EMBL" id="BQNB010021807">
    <property type="protein sequence ID" value="GJU10262.1"/>
    <property type="molecule type" value="Genomic_DNA"/>
</dbReference>
<dbReference type="Proteomes" id="UP001151760">
    <property type="component" value="Unassembled WGS sequence"/>
</dbReference>
<keyword evidence="3" id="KW-1185">Reference proteome</keyword>
<evidence type="ECO:0000313" key="2">
    <source>
        <dbReference type="EMBL" id="GJU10262.1"/>
    </source>
</evidence>
<sequence>MVVFRVKDRVVLMGWYSSGGDGLMVRRSVPVDVPNSSIILKKSGNRTVFSDEVEDDEDYRHDGHDSTSSGPSNVTLAADNHTESDKTLINVRFHTILLRMYDTKYELLLDDDHEYERSITWLGYLFGCGVFIVEWMKNFSNENDLSNNVEEDLWERDE</sequence>
<comment type="caution">
    <text evidence="2">The sequence shown here is derived from an EMBL/GenBank/DDBJ whole genome shotgun (WGS) entry which is preliminary data.</text>
</comment>
<organism evidence="2 3">
    <name type="scientific">Tanacetum coccineum</name>
    <dbReference type="NCBI Taxonomy" id="301880"/>
    <lineage>
        <taxon>Eukaryota</taxon>
        <taxon>Viridiplantae</taxon>
        <taxon>Streptophyta</taxon>
        <taxon>Embryophyta</taxon>
        <taxon>Tracheophyta</taxon>
        <taxon>Spermatophyta</taxon>
        <taxon>Magnoliopsida</taxon>
        <taxon>eudicotyledons</taxon>
        <taxon>Gunneridae</taxon>
        <taxon>Pentapetalae</taxon>
        <taxon>asterids</taxon>
        <taxon>campanulids</taxon>
        <taxon>Asterales</taxon>
        <taxon>Asteraceae</taxon>
        <taxon>Asteroideae</taxon>
        <taxon>Anthemideae</taxon>
        <taxon>Anthemidinae</taxon>
        <taxon>Tanacetum</taxon>
    </lineage>
</organism>
<proteinExistence type="predicted"/>
<evidence type="ECO:0000313" key="3">
    <source>
        <dbReference type="Proteomes" id="UP001151760"/>
    </source>
</evidence>
<name>A0ABQ5JFC0_9ASTR</name>
<reference evidence="2" key="1">
    <citation type="journal article" date="2022" name="Int. J. Mol. Sci.">
        <title>Draft Genome of Tanacetum Coccineum: Genomic Comparison of Closely Related Tanacetum-Family Plants.</title>
        <authorList>
            <person name="Yamashiro T."/>
            <person name="Shiraishi A."/>
            <person name="Nakayama K."/>
            <person name="Satake H."/>
        </authorList>
    </citation>
    <scope>NUCLEOTIDE SEQUENCE</scope>
</reference>
<protein>
    <submittedName>
        <fullName evidence="2">Uncharacterized protein</fullName>
    </submittedName>
</protein>
<reference evidence="2" key="2">
    <citation type="submission" date="2022-01" db="EMBL/GenBank/DDBJ databases">
        <authorList>
            <person name="Yamashiro T."/>
            <person name="Shiraishi A."/>
            <person name="Satake H."/>
            <person name="Nakayama K."/>
        </authorList>
    </citation>
    <scope>NUCLEOTIDE SEQUENCE</scope>
</reference>
<accession>A0ABQ5JFC0</accession>
<feature type="compositionally biased region" description="Polar residues" evidence="1">
    <location>
        <begin position="66"/>
        <end position="75"/>
    </location>
</feature>
<evidence type="ECO:0000256" key="1">
    <source>
        <dbReference type="SAM" id="MobiDB-lite"/>
    </source>
</evidence>
<feature type="region of interest" description="Disordered" evidence="1">
    <location>
        <begin position="56"/>
        <end position="79"/>
    </location>
</feature>
<gene>
    <name evidence="2" type="ORF">Tco_1132658</name>
</gene>